<dbReference type="PANTHER" id="PTHR22812">
    <property type="entry name" value="CHROMOBOX PROTEIN"/>
    <property type="match status" value="1"/>
</dbReference>
<feature type="compositionally biased region" description="Basic and acidic residues" evidence="3">
    <location>
        <begin position="106"/>
        <end position="118"/>
    </location>
</feature>
<keyword evidence="6" id="KW-1185">Reference proteome</keyword>
<feature type="domain" description="Chromo" evidence="4">
    <location>
        <begin position="47"/>
        <end position="106"/>
    </location>
</feature>
<dbReference type="InterPro" id="IPR023780">
    <property type="entry name" value="Chromo_domain"/>
</dbReference>
<name>A0AAE0G256_9CHLO</name>
<feature type="compositionally biased region" description="Basic and acidic residues" evidence="3">
    <location>
        <begin position="376"/>
        <end position="389"/>
    </location>
</feature>
<dbReference type="CDD" id="cd00024">
    <property type="entry name" value="CD_CSD"/>
    <property type="match status" value="1"/>
</dbReference>
<dbReference type="GO" id="GO:0005634">
    <property type="term" value="C:nucleus"/>
    <property type="evidence" value="ECO:0007669"/>
    <property type="project" value="UniProtKB-SubCell"/>
</dbReference>
<evidence type="ECO:0000313" key="5">
    <source>
        <dbReference type="EMBL" id="KAK3269948.1"/>
    </source>
</evidence>
<dbReference type="SUPFAM" id="SSF54160">
    <property type="entry name" value="Chromo domain-like"/>
    <property type="match status" value="1"/>
</dbReference>
<evidence type="ECO:0000256" key="1">
    <source>
        <dbReference type="ARBA" id="ARBA00004123"/>
    </source>
</evidence>
<feature type="region of interest" description="Disordered" evidence="3">
    <location>
        <begin position="376"/>
        <end position="400"/>
    </location>
</feature>
<dbReference type="EMBL" id="LGRX02010652">
    <property type="protein sequence ID" value="KAK3269948.1"/>
    <property type="molecule type" value="Genomic_DNA"/>
</dbReference>
<evidence type="ECO:0000259" key="4">
    <source>
        <dbReference type="PROSITE" id="PS50013"/>
    </source>
</evidence>
<dbReference type="Proteomes" id="UP001190700">
    <property type="component" value="Unassembled WGS sequence"/>
</dbReference>
<dbReference type="AlphaFoldDB" id="A0AAE0G256"/>
<reference evidence="5 6" key="1">
    <citation type="journal article" date="2015" name="Genome Biol. Evol.">
        <title>Comparative Genomics of a Bacterivorous Green Alga Reveals Evolutionary Causalities and Consequences of Phago-Mixotrophic Mode of Nutrition.</title>
        <authorList>
            <person name="Burns J.A."/>
            <person name="Paasch A."/>
            <person name="Narechania A."/>
            <person name="Kim E."/>
        </authorList>
    </citation>
    <scope>NUCLEOTIDE SEQUENCE [LARGE SCALE GENOMIC DNA]</scope>
    <source>
        <strain evidence="5 6">PLY_AMNH</strain>
    </source>
</reference>
<comment type="subcellular location">
    <subcellularLocation>
        <location evidence="1">Nucleus</location>
    </subcellularLocation>
</comment>
<feature type="region of interest" description="Disordered" evidence="3">
    <location>
        <begin position="106"/>
        <end position="131"/>
    </location>
</feature>
<comment type="caution">
    <text evidence="5">The sequence shown here is derived from an EMBL/GenBank/DDBJ whole genome shotgun (WGS) entry which is preliminary data.</text>
</comment>
<evidence type="ECO:0000256" key="3">
    <source>
        <dbReference type="SAM" id="MobiDB-lite"/>
    </source>
</evidence>
<organism evidence="5 6">
    <name type="scientific">Cymbomonas tetramitiformis</name>
    <dbReference type="NCBI Taxonomy" id="36881"/>
    <lineage>
        <taxon>Eukaryota</taxon>
        <taxon>Viridiplantae</taxon>
        <taxon>Chlorophyta</taxon>
        <taxon>Pyramimonadophyceae</taxon>
        <taxon>Pyramimonadales</taxon>
        <taxon>Pyramimonadaceae</taxon>
        <taxon>Cymbomonas</taxon>
    </lineage>
</organism>
<dbReference type="PROSITE" id="PS50013">
    <property type="entry name" value="CHROMO_2"/>
    <property type="match status" value="1"/>
</dbReference>
<gene>
    <name evidence="5" type="ORF">CYMTET_21631</name>
</gene>
<evidence type="ECO:0000313" key="6">
    <source>
        <dbReference type="Proteomes" id="UP001190700"/>
    </source>
</evidence>
<dbReference type="Pfam" id="PF00385">
    <property type="entry name" value="Chromo"/>
    <property type="match status" value="1"/>
</dbReference>
<evidence type="ECO:0000256" key="2">
    <source>
        <dbReference type="ARBA" id="ARBA00023242"/>
    </source>
</evidence>
<proteinExistence type="predicted"/>
<protein>
    <recommendedName>
        <fullName evidence="4">Chromo domain-containing protein</fullName>
    </recommendedName>
</protein>
<keyword evidence="2" id="KW-0539">Nucleus</keyword>
<dbReference type="PROSITE" id="PS00598">
    <property type="entry name" value="CHROMO_1"/>
    <property type="match status" value="1"/>
</dbReference>
<dbReference type="Gene3D" id="2.40.50.40">
    <property type="match status" value="1"/>
</dbReference>
<accession>A0AAE0G256</accession>
<dbReference type="SMART" id="SM00298">
    <property type="entry name" value="CHROMO"/>
    <property type="match status" value="1"/>
</dbReference>
<dbReference type="InterPro" id="IPR023779">
    <property type="entry name" value="Chromodomain_CS"/>
</dbReference>
<dbReference type="InterPro" id="IPR000953">
    <property type="entry name" value="Chromo/chromo_shadow_dom"/>
</dbReference>
<sequence>MPRGKGKRPTRQRHGNRSIVLLAQGAGPVKRTQQHAYDPVGSDDATYVVEQILAERTHYGQPQFLIRWRDLGVGTGTWEPEENLPGHGSEIESFRETLRQQQAEIARKSDADKQDREQAATPSTTGKSSVKRGCIDALLPRPSAEQRDRIHRRVTLWLLRSGRPLTLPERGADFRGIFEEIFKEGYTPPCYHTVIDILLSSLSAEGKVKVMEALKKSLDLGILPSIAGDIWSEGGIAIFGVLVYWIDANFNYFERVLAAIPFSAVRHTGEELERATKEACSAIGIGKYGTLNADMFEDTVVDFVHCTVSDNATNIVKGWESFDGHECNCHTLALCVHTYLAADGVKEVFKKLRGMTGHFNHSVLGCKVLNDIQKTHQLPESKPPQDNDTRSGWGGSLQAS</sequence>
<dbReference type="InterPro" id="IPR016197">
    <property type="entry name" value="Chromo-like_dom_sf"/>
</dbReference>
<dbReference type="InterPro" id="IPR051219">
    <property type="entry name" value="Heterochromatin_chromo-domain"/>
</dbReference>